<evidence type="ECO:0000256" key="5">
    <source>
        <dbReference type="ARBA" id="ARBA00022989"/>
    </source>
</evidence>
<evidence type="ECO:0000256" key="7">
    <source>
        <dbReference type="RuleBase" id="RU363032"/>
    </source>
</evidence>
<sequence length="249" mass="26241">MKASSRLVAAGLVLLSLLLWEGVCRLGTVNPKLLPAPTVIIKAGVADWPAAWLATQVTLIEVAAGTLLAIVCGVAISFALWRAKTFGKAVMPLIVISQTIPVVAIAPLLIIWFGFGMTSKILLVALFGVFPIIVAFTKGLATPSRDQIDVARSLGASPAWIFSHLRMPAALGDFITGLRIAVTYGPATAATAEFVGAENGLGIYLLTAQGSFRTELVFFGAGILTLMTLAAYLLVGLAERILIPWKKAK</sequence>
<dbReference type="GO" id="GO:0055085">
    <property type="term" value="P:transmembrane transport"/>
    <property type="evidence" value="ECO:0007669"/>
    <property type="project" value="InterPro"/>
</dbReference>
<evidence type="ECO:0000256" key="4">
    <source>
        <dbReference type="ARBA" id="ARBA00022692"/>
    </source>
</evidence>
<evidence type="ECO:0000256" key="2">
    <source>
        <dbReference type="ARBA" id="ARBA00022448"/>
    </source>
</evidence>
<organism evidence="9 10">
    <name type="scientific">Varibaculum cambriense</name>
    <dbReference type="NCBI Taxonomy" id="184870"/>
    <lineage>
        <taxon>Bacteria</taxon>
        <taxon>Bacillati</taxon>
        <taxon>Actinomycetota</taxon>
        <taxon>Actinomycetes</taxon>
        <taxon>Actinomycetales</taxon>
        <taxon>Actinomycetaceae</taxon>
        <taxon>Varibaculum</taxon>
    </lineage>
</organism>
<reference evidence="9" key="1">
    <citation type="submission" date="2022-01" db="EMBL/GenBank/DDBJ databases">
        <title>Collection of gut derived symbiotic bacterial strains cultured from healthy donors.</title>
        <authorList>
            <person name="Lin H."/>
            <person name="Kohout C."/>
            <person name="Waligurski E."/>
            <person name="Pamer E.G."/>
        </authorList>
    </citation>
    <scope>NUCLEOTIDE SEQUENCE</scope>
    <source>
        <strain evidence="9">DFI.7.46</strain>
    </source>
</reference>
<evidence type="ECO:0000256" key="6">
    <source>
        <dbReference type="ARBA" id="ARBA00023136"/>
    </source>
</evidence>
<evidence type="ECO:0000256" key="1">
    <source>
        <dbReference type="ARBA" id="ARBA00004651"/>
    </source>
</evidence>
<feature type="domain" description="ABC transmembrane type-1" evidence="8">
    <location>
        <begin position="55"/>
        <end position="235"/>
    </location>
</feature>
<dbReference type="SUPFAM" id="SSF161098">
    <property type="entry name" value="MetI-like"/>
    <property type="match status" value="1"/>
</dbReference>
<dbReference type="PANTHER" id="PTHR30151">
    <property type="entry name" value="ALKANE SULFONATE ABC TRANSPORTER-RELATED, MEMBRANE SUBUNIT"/>
    <property type="match status" value="1"/>
</dbReference>
<name>A0AAJ1BAM2_9ACTO</name>
<dbReference type="GO" id="GO:0005886">
    <property type="term" value="C:plasma membrane"/>
    <property type="evidence" value="ECO:0007669"/>
    <property type="project" value="UniProtKB-SubCell"/>
</dbReference>
<evidence type="ECO:0000313" key="10">
    <source>
        <dbReference type="Proteomes" id="UP001200537"/>
    </source>
</evidence>
<accession>A0AAJ1BAM2</accession>
<proteinExistence type="inferred from homology"/>
<dbReference type="EMBL" id="JAKNHJ010000004">
    <property type="protein sequence ID" value="MCG4617370.1"/>
    <property type="molecule type" value="Genomic_DNA"/>
</dbReference>
<evidence type="ECO:0000256" key="3">
    <source>
        <dbReference type="ARBA" id="ARBA00022475"/>
    </source>
</evidence>
<dbReference type="Pfam" id="PF00528">
    <property type="entry name" value="BPD_transp_1"/>
    <property type="match status" value="1"/>
</dbReference>
<evidence type="ECO:0000313" key="9">
    <source>
        <dbReference type="EMBL" id="MCG4617370.1"/>
    </source>
</evidence>
<dbReference type="PANTHER" id="PTHR30151:SF20">
    <property type="entry name" value="ABC TRANSPORTER PERMEASE PROTEIN HI_0355-RELATED"/>
    <property type="match status" value="1"/>
</dbReference>
<dbReference type="RefSeq" id="WP_238127621.1">
    <property type="nucleotide sequence ID" value="NZ_JAKNHJ010000004.1"/>
</dbReference>
<protein>
    <submittedName>
        <fullName evidence="9">ABC transporter permease</fullName>
    </submittedName>
</protein>
<comment type="subcellular location">
    <subcellularLocation>
        <location evidence="1 7">Cell membrane</location>
        <topology evidence="1 7">Multi-pass membrane protein</topology>
    </subcellularLocation>
</comment>
<keyword evidence="5 7" id="KW-1133">Transmembrane helix</keyword>
<keyword evidence="6 7" id="KW-0472">Membrane</keyword>
<dbReference type="CDD" id="cd06261">
    <property type="entry name" value="TM_PBP2"/>
    <property type="match status" value="1"/>
</dbReference>
<dbReference type="PROSITE" id="PS50928">
    <property type="entry name" value="ABC_TM1"/>
    <property type="match status" value="1"/>
</dbReference>
<comment type="similarity">
    <text evidence="7">Belongs to the binding-protein-dependent transport system permease family.</text>
</comment>
<dbReference type="Gene3D" id="1.10.3720.10">
    <property type="entry name" value="MetI-like"/>
    <property type="match status" value="1"/>
</dbReference>
<keyword evidence="2 7" id="KW-0813">Transport</keyword>
<feature type="transmembrane region" description="Helical" evidence="7">
    <location>
        <begin position="121"/>
        <end position="141"/>
    </location>
</feature>
<comment type="caution">
    <text evidence="9">The sequence shown here is derived from an EMBL/GenBank/DDBJ whole genome shotgun (WGS) entry which is preliminary data.</text>
</comment>
<dbReference type="InterPro" id="IPR000515">
    <property type="entry name" value="MetI-like"/>
</dbReference>
<dbReference type="AlphaFoldDB" id="A0AAJ1BAM2"/>
<dbReference type="Proteomes" id="UP001200537">
    <property type="component" value="Unassembled WGS sequence"/>
</dbReference>
<dbReference type="InterPro" id="IPR035906">
    <property type="entry name" value="MetI-like_sf"/>
</dbReference>
<evidence type="ECO:0000259" key="8">
    <source>
        <dbReference type="PROSITE" id="PS50928"/>
    </source>
</evidence>
<feature type="transmembrane region" description="Helical" evidence="7">
    <location>
        <begin position="93"/>
        <end position="115"/>
    </location>
</feature>
<feature type="transmembrane region" description="Helical" evidence="7">
    <location>
        <begin position="216"/>
        <end position="235"/>
    </location>
</feature>
<keyword evidence="4 7" id="KW-0812">Transmembrane</keyword>
<feature type="transmembrane region" description="Helical" evidence="7">
    <location>
        <begin position="62"/>
        <end position="81"/>
    </location>
</feature>
<gene>
    <name evidence="9" type="ORF">L0M99_02500</name>
</gene>
<keyword evidence="3" id="KW-1003">Cell membrane</keyword>